<dbReference type="Pfam" id="PF05977">
    <property type="entry name" value="MFS_3"/>
    <property type="match status" value="1"/>
</dbReference>
<evidence type="ECO:0000256" key="7">
    <source>
        <dbReference type="SAM" id="MobiDB-lite"/>
    </source>
</evidence>
<dbReference type="InterPro" id="IPR020846">
    <property type="entry name" value="MFS_dom"/>
</dbReference>
<keyword evidence="3" id="KW-1003">Cell membrane</keyword>
<sequence>MDLGPLRESRDFRLLYAGFLGALIGTLMTGVAVAVQVYDLTGSSLHIGLVSLARALPMVAGVLVGGVLADRMDRRTLMIVTRLPLTLAAGALAANALAPEPQLWLIYAATATTGLLAGLGGPAMLAAVPALAGTGRLAAAGALLSGSTQLAALIGPAAGGALIAGPGLAACYAVDAAGFLVFTAALLFVRPLPVPAGGGASGKGVRRAFGSLADGLRFVRRHRLVLGLLLVDAAAMVFTMPQALYPALADERFGGGAAVVGLLYAAPACGALVGAATSGWTARAGGHALIGAVLLWGAALTGFGAGSWLPLALVLLALAGFGDLISETLRSALLQHGTPDELRGRVSGLWMAQATVSPALGNTAVGFLAELTGAGAAVTIGGLVCVGATVAVAVAFPSLRRARLGSAPADGDVREETPTDGGAREETPTDGGARAKAPADGGARAKAPADGGARAKAPAPEPNSGAGASS</sequence>
<feature type="transmembrane region" description="Helical" evidence="8">
    <location>
        <begin position="375"/>
        <end position="396"/>
    </location>
</feature>
<comment type="subcellular location">
    <subcellularLocation>
        <location evidence="1">Cell inner membrane</location>
        <topology evidence="1">Multi-pass membrane protein</topology>
    </subcellularLocation>
</comment>
<organism evidence="10 11">
    <name type="scientific">Streptomyces flavofungini</name>
    <dbReference type="NCBI Taxonomy" id="68200"/>
    <lineage>
        <taxon>Bacteria</taxon>
        <taxon>Bacillati</taxon>
        <taxon>Actinomycetota</taxon>
        <taxon>Actinomycetes</taxon>
        <taxon>Kitasatosporales</taxon>
        <taxon>Streptomycetaceae</taxon>
        <taxon>Streptomyces</taxon>
    </lineage>
</organism>
<feature type="region of interest" description="Disordered" evidence="7">
    <location>
        <begin position="405"/>
        <end position="470"/>
    </location>
</feature>
<keyword evidence="2" id="KW-0813">Transport</keyword>
<feature type="domain" description="Major facilitator superfamily (MFS) profile" evidence="9">
    <location>
        <begin position="10"/>
        <end position="400"/>
    </location>
</feature>
<evidence type="ECO:0000256" key="8">
    <source>
        <dbReference type="SAM" id="Phobius"/>
    </source>
</evidence>
<feature type="compositionally biased region" description="Basic and acidic residues" evidence="7">
    <location>
        <begin position="411"/>
        <end position="427"/>
    </location>
</feature>
<dbReference type="Gene3D" id="1.20.1250.20">
    <property type="entry name" value="MFS general substrate transporter like domains"/>
    <property type="match status" value="1"/>
</dbReference>
<evidence type="ECO:0000256" key="3">
    <source>
        <dbReference type="ARBA" id="ARBA00022475"/>
    </source>
</evidence>
<dbReference type="PROSITE" id="PS50850">
    <property type="entry name" value="MFS"/>
    <property type="match status" value="1"/>
</dbReference>
<evidence type="ECO:0000313" key="10">
    <source>
        <dbReference type="EMBL" id="MBJ3808123.1"/>
    </source>
</evidence>
<feature type="transmembrane region" description="Helical" evidence="8">
    <location>
        <begin position="257"/>
        <end position="276"/>
    </location>
</feature>
<dbReference type="SUPFAM" id="SSF103473">
    <property type="entry name" value="MFS general substrate transporter"/>
    <property type="match status" value="1"/>
</dbReference>
<feature type="transmembrane region" description="Helical" evidence="8">
    <location>
        <begin position="224"/>
        <end position="245"/>
    </location>
</feature>
<accession>A0ABS0X4K4</accession>
<dbReference type="InterPro" id="IPR010290">
    <property type="entry name" value="TM_effector"/>
</dbReference>
<feature type="transmembrane region" description="Helical" evidence="8">
    <location>
        <begin position="47"/>
        <end position="69"/>
    </location>
</feature>
<feature type="transmembrane region" description="Helical" evidence="8">
    <location>
        <begin position="76"/>
        <end position="98"/>
    </location>
</feature>
<evidence type="ECO:0000256" key="1">
    <source>
        <dbReference type="ARBA" id="ARBA00004429"/>
    </source>
</evidence>
<keyword evidence="4 8" id="KW-0812">Transmembrane</keyword>
<feature type="transmembrane region" description="Helical" evidence="8">
    <location>
        <begin position="137"/>
        <end position="155"/>
    </location>
</feature>
<comment type="caution">
    <text evidence="10">The sequence shown here is derived from an EMBL/GenBank/DDBJ whole genome shotgun (WGS) entry which is preliminary data.</text>
</comment>
<evidence type="ECO:0000256" key="4">
    <source>
        <dbReference type="ARBA" id="ARBA00022692"/>
    </source>
</evidence>
<evidence type="ECO:0000313" key="11">
    <source>
        <dbReference type="Proteomes" id="UP000634780"/>
    </source>
</evidence>
<evidence type="ECO:0000256" key="5">
    <source>
        <dbReference type="ARBA" id="ARBA00022989"/>
    </source>
</evidence>
<keyword evidence="5 8" id="KW-1133">Transmembrane helix</keyword>
<dbReference type="InterPro" id="IPR036259">
    <property type="entry name" value="MFS_trans_sf"/>
</dbReference>
<evidence type="ECO:0000256" key="2">
    <source>
        <dbReference type="ARBA" id="ARBA00022448"/>
    </source>
</evidence>
<dbReference type="PANTHER" id="PTHR23513">
    <property type="entry name" value="INTEGRAL MEMBRANE EFFLUX PROTEIN-RELATED"/>
    <property type="match status" value="1"/>
</dbReference>
<evidence type="ECO:0000259" key="9">
    <source>
        <dbReference type="PROSITE" id="PS50850"/>
    </source>
</evidence>
<dbReference type="Proteomes" id="UP000634780">
    <property type="component" value="Unassembled WGS sequence"/>
</dbReference>
<keyword evidence="11" id="KW-1185">Reference proteome</keyword>
<protein>
    <submittedName>
        <fullName evidence="10">MFS transporter</fullName>
    </submittedName>
</protein>
<feature type="transmembrane region" description="Helical" evidence="8">
    <location>
        <begin position="104"/>
        <end position="125"/>
    </location>
</feature>
<gene>
    <name evidence="10" type="ORF">JGB26_13545</name>
</gene>
<reference evidence="10 11" key="1">
    <citation type="submission" date="2020-12" db="EMBL/GenBank/DDBJ databases">
        <title>Streptomyces typhae sp. nov., a novel endophytic actinomycete isolated from the root of cattail pollen (Typha angustifolia L.).</title>
        <authorList>
            <person name="Peng C."/>
            <person name="Liu C."/>
        </authorList>
    </citation>
    <scope>NUCLEOTIDE SEQUENCE [LARGE SCALE GENOMIC DNA]</scope>
    <source>
        <strain evidence="10 11">JCM 4753</strain>
    </source>
</reference>
<feature type="transmembrane region" description="Helical" evidence="8">
    <location>
        <begin position="288"/>
        <end position="305"/>
    </location>
</feature>
<feature type="transmembrane region" description="Helical" evidence="8">
    <location>
        <begin position="12"/>
        <end position="35"/>
    </location>
</feature>
<dbReference type="CDD" id="cd06173">
    <property type="entry name" value="MFS_MefA_like"/>
    <property type="match status" value="1"/>
</dbReference>
<proteinExistence type="predicted"/>
<name>A0ABS0X4K4_9ACTN</name>
<evidence type="ECO:0000256" key="6">
    <source>
        <dbReference type="ARBA" id="ARBA00023136"/>
    </source>
</evidence>
<dbReference type="PANTHER" id="PTHR23513:SF9">
    <property type="entry name" value="ENTEROBACTIN EXPORTER ENTS"/>
    <property type="match status" value="1"/>
</dbReference>
<keyword evidence="6 8" id="KW-0472">Membrane</keyword>
<dbReference type="EMBL" id="JAEKOZ010000007">
    <property type="protein sequence ID" value="MBJ3808123.1"/>
    <property type="molecule type" value="Genomic_DNA"/>
</dbReference>